<dbReference type="InParanoid" id="A0A3N4KDC3"/>
<evidence type="ECO:0008006" key="4">
    <source>
        <dbReference type="Google" id="ProtNLM"/>
    </source>
</evidence>
<name>A0A3N4KDC3_9PEZI</name>
<dbReference type="Gene3D" id="3.40.50.1240">
    <property type="entry name" value="Phosphoglycerate mutase-like"/>
    <property type="match status" value="1"/>
</dbReference>
<organism evidence="2 3">
    <name type="scientific">Morchella conica CCBAS932</name>
    <dbReference type="NCBI Taxonomy" id="1392247"/>
    <lineage>
        <taxon>Eukaryota</taxon>
        <taxon>Fungi</taxon>
        <taxon>Dikarya</taxon>
        <taxon>Ascomycota</taxon>
        <taxon>Pezizomycotina</taxon>
        <taxon>Pezizomycetes</taxon>
        <taxon>Pezizales</taxon>
        <taxon>Morchellaceae</taxon>
        <taxon>Morchella</taxon>
    </lineage>
</organism>
<evidence type="ECO:0000313" key="2">
    <source>
        <dbReference type="EMBL" id="RPB08524.1"/>
    </source>
</evidence>
<feature type="compositionally biased region" description="Basic and acidic residues" evidence="1">
    <location>
        <begin position="513"/>
        <end position="525"/>
    </location>
</feature>
<dbReference type="InterPro" id="IPR013078">
    <property type="entry name" value="His_Pase_superF_clade-1"/>
</dbReference>
<dbReference type="SMART" id="SM00855">
    <property type="entry name" value="PGAM"/>
    <property type="match status" value="1"/>
</dbReference>
<feature type="region of interest" description="Disordered" evidence="1">
    <location>
        <begin position="310"/>
        <end position="352"/>
    </location>
</feature>
<dbReference type="STRING" id="1392247.A0A3N4KDC3"/>
<dbReference type="Proteomes" id="UP000277580">
    <property type="component" value="Unassembled WGS sequence"/>
</dbReference>
<reference evidence="2 3" key="1">
    <citation type="journal article" date="2018" name="Nat. Ecol. Evol.">
        <title>Pezizomycetes genomes reveal the molecular basis of ectomycorrhizal truffle lifestyle.</title>
        <authorList>
            <person name="Murat C."/>
            <person name="Payen T."/>
            <person name="Noel B."/>
            <person name="Kuo A."/>
            <person name="Morin E."/>
            <person name="Chen J."/>
            <person name="Kohler A."/>
            <person name="Krizsan K."/>
            <person name="Balestrini R."/>
            <person name="Da Silva C."/>
            <person name="Montanini B."/>
            <person name="Hainaut M."/>
            <person name="Levati E."/>
            <person name="Barry K.W."/>
            <person name="Belfiori B."/>
            <person name="Cichocki N."/>
            <person name="Clum A."/>
            <person name="Dockter R.B."/>
            <person name="Fauchery L."/>
            <person name="Guy J."/>
            <person name="Iotti M."/>
            <person name="Le Tacon F."/>
            <person name="Lindquist E.A."/>
            <person name="Lipzen A."/>
            <person name="Malagnac F."/>
            <person name="Mello A."/>
            <person name="Molinier V."/>
            <person name="Miyauchi S."/>
            <person name="Poulain J."/>
            <person name="Riccioni C."/>
            <person name="Rubini A."/>
            <person name="Sitrit Y."/>
            <person name="Splivallo R."/>
            <person name="Traeger S."/>
            <person name="Wang M."/>
            <person name="Zifcakova L."/>
            <person name="Wipf D."/>
            <person name="Zambonelli A."/>
            <person name="Paolocci F."/>
            <person name="Nowrousian M."/>
            <person name="Ottonello S."/>
            <person name="Baldrian P."/>
            <person name="Spatafora J.W."/>
            <person name="Henrissat B."/>
            <person name="Nagy L.G."/>
            <person name="Aury J.M."/>
            <person name="Wincker P."/>
            <person name="Grigoriev I.V."/>
            <person name="Bonfante P."/>
            <person name="Martin F.M."/>
        </authorList>
    </citation>
    <scope>NUCLEOTIDE SEQUENCE [LARGE SCALE GENOMIC DNA]</scope>
    <source>
        <strain evidence="2 3">CCBAS932</strain>
    </source>
</reference>
<dbReference type="SUPFAM" id="SSF53254">
    <property type="entry name" value="Phosphoglycerate mutase-like"/>
    <property type="match status" value="1"/>
</dbReference>
<keyword evidence="3" id="KW-1185">Reference proteome</keyword>
<sequence>MPSSTPTTVFIVRHGARLDMADAQWQLSSPTPYDPPLTYGGWTQTRSLGSRIATLIANKLNTPHPASATSRANGGHPRKIRIVIHSSPFLRCIQTSVSIASGIAQHHHQEVTNTHYVHADDGELTVDPAPHDRSEHQFVKPLLRLDAWLGEWLAEDYYTDITPPPPTPLLVGSAKADYIRPSSASSSPSSHIHHHHHHTSSLYNMSSLAAALPTTFTGGFVAPTPTWATSPNGPIPRGYFSHAKEYADFDIGWDSTKLGGGGEYKEEWTAMHKRFKNGWNRLLWYYATEDQHVATAPTQWKRCAAGEVVSKPATPTPTPVKEQQATPTPTPVNGNPTPPLSDCGDDDSDDSENDIETVLILVTHGAGCNALIGAITHQPVLIDIGIASVTMAVRRDHDSSHHHPHHHHSHSAPPTTSTTNTDLPAHPPAKYSLQIVANNEHIRTGATPTSTPPVSPHLRSTTTKRTAATTIGGFTLTASGAGKGMAMFGHGKRSASTASSGPAPKGLWSRPVDGGDSRPTSKDESVSSGSGIFGSSSMLFGSAIDGGSSSEDDDEGSSSIAEEPAAGAAGLWGSTGLVRGSGLWGGDSGAAAAGWERKRRWTASTRSEFQN</sequence>
<gene>
    <name evidence="2" type="ORF">P167DRAFT_578212</name>
</gene>
<proteinExistence type="predicted"/>
<dbReference type="CDD" id="cd07040">
    <property type="entry name" value="HP"/>
    <property type="match status" value="1"/>
</dbReference>
<feature type="region of interest" description="Disordered" evidence="1">
    <location>
        <begin position="488"/>
        <end position="567"/>
    </location>
</feature>
<evidence type="ECO:0000256" key="1">
    <source>
        <dbReference type="SAM" id="MobiDB-lite"/>
    </source>
</evidence>
<dbReference type="OrthoDB" id="3898179at2759"/>
<accession>A0A3N4KDC3</accession>
<feature type="region of interest" description="Disordered" evidence="1">
    <location>
        <begin position="443"/>
        <end position="468"/>
    </location>
</feature>
<feature type="compositionally biased region" description="Polar residues" evidence="1">
    <location>
        <begin position="602"/>
        <end position="611"/>
    </location>
</feature>
<dbReference type="InterPro" id="IPR029033">
    <property type="entry name" value="His_PPase_superfam"/>
</dbReference>
<dbReference type="AlphaFoldDB" id="A0A3N4KDC3"/>
<dbReference type="PANTHER" id="PTHR16469:SF27">
    <property type="entry name" value="UBIQUITIN-ASSOCIATED AND SH3 DOMAIN-CONTAINING BA-RELATED"/>
    <property type="match status" value="1"/>
</dbReference>
<feature type="region of interest" description="Disordered" evidence="1">
    <location>
        <begin position="583"/>
        <end position="611"/>
    </location>
</feature>
<dbReference type="EMBL" id="ML119162">
    <property type="protein sequence ID" value="RPB08524.1"/>
    <property type="molecule type" value="Genomic_DNA"/>
</dbReference>
<feature type="region of interest" description="Disordered" evidence="1">
    <location>
        <begin position="395"/>
        <end position="427"/>
    </location>
</feature>
<dbReference type="PANTHER" id="PTHR16469">
    <property type="entry name" value="UBIQUITIN-ASSOCIATED AND SH3 DOMAIN-CONTAINING BA-RELATED"/>
    <property type="match status" value="1"/>
</dbReference>
<dbReference type="InterPro" id="IPR051710">
    <property type="entry name" value="Phosphatase_SH3-domain"/>
</dbReference>
<feature type="compositionally biased region" description="Low complexity" evidence="1">
    <location>
        <begin position="411"/>
        <end position="422"/>
    </location>
</feature>
<protein>
    <recommendedName>
        <fullName evidence="4">Phosphoglycerate mutase-like protein</fullName>
    </recommendedName>
</protein>
<feature type="compositionally biased region" description="Low complexity" evidence="1">
    <location>
        <begin position="526"/>
        <end position="549"/>
    </location>
</feature>
<feature type="compositionally biased region" description="Acidic residues" evidence="1">
    <location>
        <begin position="343"/>
        <end position="352"/>
    </location>
</feature>
<evidence type="ECO:0000313" key="3">
    <source>
        <dbReference type="Proteomes" id="UP000277580"/>
    </source>
</evidence>